<accession>A0A934TR86</accession>
<keyword evidence="4" id="KW-0804">Transcription</keyword>
<name>A0A934TR86_9BURK</name>
<dbReference type="PANTHER" id="PTHR30118:SF15">
    <property type="entry name" value="TRANSCRIPTIONAL REGULATORY PROTEIN"/>
    <property type="match status" value="1"/>
</dbReference>
<dbReference type="PRINTS" id="PR00039">
    <property type="entry name" value="HTHLYSR"/>
</dbReference>
<comment type="caution">
    <text evidence="6">The sequence shown here is derived from an EMBL/GenBank/DDBJ whole genome shotgun (WGS) entry which is preliminary data.</text>
</comment>
<evidence type="ECO:0000256" key="1">
    <source>
        <dbReference type="ARBA" id="ARBA00009437"/>
    </source>
</evidence>
<keyword evidence="2" id="KW-0805">Transcription regulation</keyword>
<dbReference type="Pfam" id="PF03466">
    <property type="entry name" value="LysR_substrate"/>
    <property type="match status" value="1"/>
</dbReference>
<sequence length="306" mass="32711">MERLPARLDLNLLLSLDVLLAERHVTRAAARLGLSQPALSAQLRQLRDAFGDPLLVPSTARGMTLTARAEALREPLREVLAGVSGLLASSRGFDPLTARERLRIAATDAIHSIATTPLATRLQTLAPHCQLAMHAVDLRSVTEQLAAGELDLLLATPGAVPPALHARKLYEETFLCVLRKDHPAAARPLDLDTFCSLSHAMVSPAGGGFVGAVDDVLAALGRSRTVQVSVNSFLLVPALVEASDLVATVPARLARRWNASLAVLSPPCEVPGFSVSMAWHPRTHADPAHIWLRDTLREAVAADQQA</sequence>
<evidence type="ECO:0000256" key="4">
    <source>
        <dbReference type="ARBA" id="ARBA00023163"/>
    </source>
</evidence>
<dbReference type="SUPFAM" id="SSF46785">
    <property type="entry name" value="Winged helix' DNA-binding domain"/>
    <property type="match status" value="1"/>
</dbReference>
<keyword evidence="3" id="KW-0238">DNA-binding</keyword>
<dbReference type="Gene3D" id="1.10.10.10">
    <property type="entry name" value="Winged helix-like DNA-binding domain superfamily/Winged helix DNA-binding domain"/>
    <property type="match status" value="1"/>
</dbReference>
<proteinExistence type="inferred from homology"/>
<organism evidence="6 7">
    <name type="scientific">Ramlibacter ginsenosidimutans</name>
    <dbReference type="NCBI Taxonomy" id="502333"/>
    <lineage>
        <taxon>Bacteria</taxon>
        <taxon>Pseudomonadati</taxon>
        <taxon>Pseudomonadota</taxon>
        <taxon>Betaproteobacteria</taxon>
        <taxon>Burkholderiales</taxon>
        <taxon>Comamonadaceae</taxon>
        <taxon>Ramlibacter</taxon>
    </lineage>
</organism>
<protein>
    <submittedName>
        <fullName evidence="6">LysR family transcriptional regulator</fullName>
    </submittedName>
</protein>
<dbReference type="PROSITE" id="PS50931">
    <property type="entry name" value="HTH_LYSR"/>
    <property type="match status" value="1"/>
</dbReference>
<dbReference type="InterPro" id="IPR036390">
    <property type="entry name" value="WH_DNA-bd_sf"/>
</dbReference>
<evidence type="ECO:0000313" key="7">
    <source>
        <dbReference type="Proteomes" id="UP000630528"/>
    </source>
</evidence>
<keyword evidence="7" id="KW-1185">Reference proteome</keyword>
<dbReference type="GO" id="GO:0003677">
    <property type="term" value="F:DNA binding"/>
    <property type="evidence" value="ECO:0007669"/>
    <property type="project" value="UniProtKB-KW"/>
</dbReference>
<evidence type="ECO:0000259" key="5">
    <source>
        <dbReference type="PROSITE" id="PS50931"/>
    </source>
</evidence>
<dbReference type="AlphaFoldDB" id="A0A934TR86"/>
<dbReference type="InterPro" id="IPR005119">
    <property type="entry name" value="LysR_subst-bd"/>
</dbReference>
<dbReference type="InterPro" id="IPR036388">
    <property type="entry name" value="WH-like_DNA-bd_sf"/>
</dbReference>
<gene>
    <name evidence="6" type="ORF">JJB11_07180</name>
</gene>
<dbReference type="Gene3D" id="3.40.190.10">
    <property type="entry name" value="Periplasmic binding protein-like II"/>
    <property type="match status" value="2"/>
</dbReference>
<reference evidence="6" key="1">
    <citation type="journal article" date="2012" name="J. Microbiol. Biotechnol.">
        <title>Ramlibacter ginsenosidimutans sp. nov., with ginsenoside-converting activity.</title>
        <authorList>
            <person name="Wang L."/>
            <person name="An D.S."/>
            <person name="Kim S.G."/>
            <person name="Jin F.X."/>
            <person name="Kim S.C."/>
            <person name="Lee S.T."/>
            <person name="Im W.T."/>
        </authorList>
    </citation>
    <scope>NUCLEOTIDE SEQUENCE</scope>
    <source>
        <strain evidence="6">KACC 17527</strain>
    </source>
</reference>
<dbReference type="Pfam" id="PF00126">
    <property type="entry name" value="HTH_1"/>
    <property type="match status" value="1"/>
</dbReference>
<evidence type="ECO:0000256" key="3">
    <source>
        <dbReference type="ARBA" id="ARBA00023125"/>
    </source>
</evidence>
<dbReference type="RefSeq" id="WP_201167742.1">
    <property type="nucleotide sequence ID" value="NZ_JAEPWM010000002.1"/>
</dbReference>
<dbReference type="SUPFAM" id="SSF53850">
    <property type="entry name" value="Periplasmic binding protein-like II"/>
    <property type="match status" value="1"/>
</dbReference>
<dbReference type="Proteomes" id="UP000630528">
    <property type="component" value="Unassembled WGS sequence"/>
</dbReference>
<dbReference type="InterPro" id="IPR050389">
    <property type="entry name" value="LysR-type_TF"/>
</dbReference>
<evidence type="ECO:0000256" key="2">
    <source>
        <dbReference type="ARBA" id="ARBA00023015"/>
    </source>
</evidence>
<comment type="similarity">
    <text evidence="1">Belongs to the LysR transcriptional regulatory family.</text>
</comment>
<dbReference type="PANTHER" id="PTHR30118">
    <property type="entry name" value="HTH-TYPE TRANSCRIPTIONAL REGULATOR LEUO-RELATED"/>
    <property type="match status" value="1"/>
</dbReference>
<dbReference type="GO" id="GO:0003700">
    <property type="term" value="F:DNA-binding transcription factor activity"/>
    <property type="evidence" value="ECO:0007669"/>
    <property type="project" value="InterPro"/>
</dbReference>
<reference evidence="6" key="2">
    <citation type="submission" date="2021-01" db="EMBL/GenBank/DDBJ databases">
        <authorList>
            <person name="Kang M."/>
        </authorList>
    </citation>
    <scope>NUCLEOTIDE SEQUENCE</scope>
    <source>
        <strain evidence="6">KACC 17527</strain>
    </source>
</reference>
<dbReference type="EMBL" id="JAEPWM010000002">
    <property type="protein sequence ID" value="MBK6005874.1"/>
    <property type="molecule type" value="Genomic_DNA"/>
</dbReference>
<feature type="domain" description="HTH lysR-type" evidence="5">
    <location>
        <begin position="8"/>
        <end position="66"/>
    </location>
</feature>
<evidence type="ECO:0000313" key="6">
    <source>
        <dbReference type="EMBL" id="MBK6005874.1"/>
    </source>
</evidence>
<dbReference type="InterPro" id="IPR000847">
    <property type="entry name" value="LysR_HTH_N"/>
</dbReference>